<dbReference type="SUPFAM" id="SSF57997">
    <property type="entry name" value="Tropomyosin"/>
    <property type="match status" value="2"/>
</dbReference>
<evidence type="ECO:0000256" key="2">
    <source>
        <dbReference type="SAM" id="MobiDB-lite"/>
    </source>
</evidence>
<feature type="compositionally biased region" description="Basic and acidic residues" evidence="2">
    <location>
        <begin position="47"/>
        <end position="62"/>
    </location>
</feature>
<feature type="coiled-coil region" evidence="1">
    <location>
        <begin position="618"/>
        <end position="916"/>
    </location>
</feature>
<gene>
    <name evidence="5" type="ORF">GKC89_08545</name>
</gene>
<organism evidence="5">
    <name type="scientific">Ligilactobacillus ruminis</name>
    <dbReference type="NCBI Taxonomy" id="1623"/>
    <lineage>
        <taxon>Bacteria</taxon>
        <taxon>Bacillati</taxon>
        <taxon>Bacillota</taxon>
        <taxon>Bacilli</taxon>
        <taxon>Lactobacillales</taxon>
        <taxon>Lactobacillaceae</taxon>
        <taxon>Ligilactobacillus</taxon>
    </lineage>
</organism>
<reference evidence="5" key="1">
    <citation type="journal article" date="2019" name="Nat. Med.">
        <title>A library of human gut bacterial isolates paired with longitudinal multiomics data enables mechanistic microbiome research.</title>
        <authorList>
            <person name="Poyet M."/>
            <person name="Groussin M."/>
            <person name="Gibbons S.M."/>
            <person name="Avila-Pacheco J."/>
            <person name="Jiang X."/>
            <person name="Kearney S.M."/>
            <person name="Perrotta A.R."/>
            <person name="Berdy B."/>
            <person name="Zhao S."/>
            <person name="Lieberman T.D."/>
            <person name="Swanson P.K."/>
            <person name="Smith M."/>
            <person name="Roesemann S."/>
            <person name="Alexander J.E."/>
            <person name="Rich S.A."/>
            <person name="Livny J."/>
            <person name="Vlamakis H."/>
            <person name="Clish C."/>
            <person name="Bullock K."/>
            <person name="Deik A."/>
            <person name="Scott J."/>
            <person name="Pierce K.A."/>
            <person name="Xavier R.J."/>
            <person name="Alm E.J."/>
        </authorList>
    </citation>
    <scope>NUCLEOTIDE SEQUENCE</scope>
    <source>
        <strain evidence="5">BIOML-A18</strain>
    </source>
</reference>
<dbReference type="NCBIfam" id="TIGR04320">
    <property type="entry name" value="Surf_Exclu_PgrA"/>
    <property type="match status" value="1"/>
</dbReference>
<evidence type="ECO:0000256" key="3">
    <source>
        <dbReference type="SAM" id="Phobius"/>
    </source>
</evidence>
<evidence type="ECO:0000256" key="1">
    <source>
        <dbReference type="SAM" id="Coils"/>
    </source>
</evidence>
<keyword evidence="3" id="KW-1133">Transmembrane helix</keyword>
<proteinExistence type="predicted"/>
<feature type="transmembrane region" description="Helical" evidence="3">
    <location>
        <begin position="984"/>
        <end position="1003"/>
    </location>
</feature>
<evidence type="ECO:0000256" key="4">
    <source>
        <dbReference type="SAM" id="SignalP"/>
    </source>
</evidence>
<keyword evidence="1" id="KW-0175">Coiled coil</keyword>
<name>A0A6A8HAJ0_9LACO</name>
<evidence type="ECO:0000313" key="5">
    <source>
        <dbReference type="EMBL" id="MSA69126.1"/>
    </source>
</evidence>
<comment type="caution">
    <text evidence="5">The sequence shown here is derived from an EMBL/GenBank/DDBJ whole genome shotgun (WGS) entry which is preliminary data.</text>
</comment>
<dbReference type="AlphaFoldDB" id="A0A6A8HAJ0"/>
<feature type="chain" id="PRO_5035292136" evidence="4">
    <location>
        <begin position="25"/>
        <end position="1009"/>
    </location>
</feature>
<dbReference type="InterPro" id="IPR027607">
    <property type="entry name" value="Surf_Exclu_SEC10/PgrA"/>
</dbReference>
<feature type="compositionally biased region" description="Low complexity" evidence="2">
    <location>
        <begin position="34"/>
        <end position="46"/>
    </location>
</feature>
<feature type="compositionally biased region" description="Basic and acidic residues" evidence="2">
    <location>
        <begin position="100"/>
        <end position="124"/>
    </location>
</feature>
<dbReference type="RefSeq" id="WP_154237152.1">
    <property type="nucleotide sequence ID" value="NZ_WKNS01000025.1"/>
</dbReference>
<keyword evidence="4" id="KW-0732">Signal</keyword>
<sequence>MKKTILTVGAVGLAVAGSAQTAKADETDLHTNEVNEQQVQAQAQTTKQKEETAKAELDDAKNNEQQAQTKADTAQSDAVKADKNAENAKNDVNKAQTDVDNAKTDVDNKQSTADKLHDNLDSAHDNVNSKTDDVNKAQNAVNSAKNDVNKAQTNNTNAHNAVKGLDKARNDVDNAQNAVNSQKNNVAAAQKNYDNAVSQAKDFEKRVQSVKENYNKAEAALKQAKADFENAKSALENTGLDKAQKAYDIAKTNLENAQKTYNQAKNEYDSAQNELVTLNKALETARLNHEQAQKDLSSLQTAYNKALSDYETAQKAYNTAKEKENSAQKKADDLAGAKLLVSETTKQKAKKMLEVFDKWEKAGRPLNDQGYNEEWENAYMDFLRSLHDNEKNLNVKNDELIFTGNEDDKNVSVDPSHLTREQQKEISQYACWIINSLRDDLGLTPYVGKVTVTEGMLDMLNILNGNMNNAHKFGVQVAYDNDHNVGYVSNMYELKLSLKESIWRLVTNDLDFHQTGHVMSLTGIDNLNNYGKCSETFLGATTHYGTEGEVSASNPNGQYTGNIWDFYLVSNLRSKVTGEFIPSQAINGKTAEENEKIFTEKGGFSKIDNPYESVISELVNAKKQTQSAEASLATAEKTKNLAESYLNAQKNKVQSTLNDVNSAQAKVDQAKKLVLERNQSWHDAKVALDNAQSDFDQAERALSFYIADKQQKQENYDKARIAYNKAQKNYNSAKRERDGALSDLAIFERQFAEVRTLLDTQKAELAKNEKALADAQTELDNAGKAYQKAKAAVLANQNFRMTTDEKDTLIMAQNQLAQAQKKLSEAQKTLVEKQKALESAKEDLAQSETEYANAKIALETAQKELEVREQVLENLKNAPEIYEKAKADYDNAVKVLEQAKAQTALKQKAYDTLKAQLEFENAVKKEQAKLNDKTSHTDTTPLVLKKSGNSKTDNGVAGVSFATGRKDTVKSNDLPQMGEKDSDAATAGVIMTMFAGILAMLGLSDRRKA</sequence>
<feature type="compositionally biased region" description="Basic and acidic residues" evidence="2">
    <location>
        <begin position="79"/>
        <end position="92"/>
    </location>
</feature>
<accession>A0A6A8HAJ0</accession>
<dbReference type="PANTHER" id="PTHR18937">
    <property type="entry name" value="STRUCTURAL MAINTENANCE OF CHROMOSOMES SMC FAMILY MEMBER"/>
    <property type="match status" value="1"/>
</dbReference>
<dbReference type="EMBL" id="WKOD01000027">
    <property type="protein sequence ID" value="MSA69126.1"/>
    <property type="molecule type" value="Genomic_DNA"/>
</dbReference>
<keyword evidence="3" id="KW-0472">Membrane</keyword>
<keyword evidence="3" id="KW-0812">Transmembrane</keyword>
<feature type="region of interest" description="Disordered" evidence="2">
    <location>
        <begin position="27"/>
        <end position="132"/>
    </location>
</feature>
<feature type="compositionally biased region" description="Polar residues" evidence="2">
    <location>
        <begin position="63"/>
        <end position="76"/>
    </location>
</feature>
<dbReference type="Gene3D" id="1.20.120.330">
    <property type="entry name" value="Nucleotidyltransferases domain 2"/>
    <property type="match status" value="2"/>
</dbReference>
<feature type="signal peptide" evidence="4">
    <location>
        <begin position="1"/>
        <end position="24"/>
    </location>
</feature>
<protein>
    <submittedName>
        <fullName evidence="5">SEC10/PgrA surface exclusion domain-containing protein</fullName>
    </submittedName>
</protein>
<feature type="region of interest" description="Disordered" evidence="2">
    <location>
        <begin position="928"/>
        <end position="949"/>
    </location>
</feature>